<evidence type="ECO:0000256" key="1">
    <source>
        <dbReference type="SAM" id="MobiDB-lite"/>
    </source>
</evidence>
<feature type="region of interest" description="Disordered" evidence="1">
    <location>
        <begin position="26"/>
        <end position="59"/>
    </location>
</feature>
<name>A0ABP7CG83_9MICC</name>
<accession>A0ABP7CG83</accession>
<protein>
    <submittedName>
        <fullName evidence="2">Uncharacterized protein</fullName>
    </submittedName>
</protein>
<gene>
    <name evidence="2" type="ORF">GCM10023081_25070</name>
</gene>
<dbReference type="Proteomes" id="UP001500752">
    <property type="component" value="Unassembled WGS sequence"/>
</dbReference>
<keyword evidence="3" id="KW-1185">Reference proteome</keyword>
<proteinExistence type="predicted"/>
<organism evidence="2 3">
    <name type="scientific">Arthrobacter ginkgonis</name>
    <dbReference type="NCBI Taxonomy" id="1630594"/>
    <lineage>
        <taxon>Bacteria</taxon>
        <taxon>Bacillati</taxon>
        <taxon>Actinomycetota</taxon>
        <taxon>Actinomycetes</taxon>
        <taxon>Micrococcales</taxon>
        <taxon>Micrococcaceae</taxon>
        <taxon>Arthrobacter</taxon>
    </lineage>
</organism>
<sequence length="59" mass="6241">MQVGYGFGIGEGQLVGVHPSMFPFPGGGAPRGALRRRTGPLDGRGARRITSSRKTLTEE</sequence>
<evidence type="ECO:0000313" key="3">
    <source>
        <dbReference type="Proteomes" id="UP001500752"/>
    </source>
</evidence>
<reference evidence="3" key="1">
    <citation type="journal article" date="2019" name="Int. J. Syst. Evol. Microbiol.">
        <title>The Global Catalogue of Microorganisms (GCM) 10K type strain sequencing project: providing services to taxonomists for standard genome sequencing and annotation.</title>
        <authorList>
            <consortium name="The Broad Institute Genomics Platform"/>
            <consortium name="The Broad Institute Genome Sequencing Center for Infectious Disease"/>
            <person name="Wu L."/>
            <person name="Ma J."/>
        </authorList>
    </citation>
    <scope>NUCLEOTIDE SEQUENCE [LARGE SCALE GENOMIC DNA]</scope>
    <source>
        <strain evidence="3">JCM 30742</strain>
    </source>
</reference>
<comment type="caution">
    <text evidence="2">The sequence shown here is derived from an EMBL/GenBank/DDBJ whole genome shotgun (WGS) entry which is preliminary data.</text>
</comment>
<evidence type="ECO:0000313" key="2">
    <source>
        <dbReference type="EMBL" id="GAA3686763.1"/>
    </source>
</evidence>
<dbReference type="EMBL" id="BAABEO010000017">
    <property type="protein sequence ID" value="GAA3686763.1"/>
    <property type="molecule type" value="Genomic_DNA"/>
</dbReference>